<dbReference type="PANTHER" id="PTHR37984:SF5">
    <property type="entry name" value="PROTEIN NYNRIN-LIKE"/>
    <property type="match status" value="1"/>
</dbReference>
<proteinExistence type="predicted"/>
<dbReference type="InterPro" id="IPR043502">
    <property type="entry name" value="DNA/RNA_pol_sf"/>
</dbReference>
<dbReference type="Gene3D" id="3.10.10.10">
    <property type="entry name" value="HIV Type 1 Reverse Transcriptase, subunit A, domain 1"/>
    <property type="match status" value="1"/>
</dbReference>
<keyword evidence="3" id="KW-1185">Reference proteome</keyword>
<evidence type="ECO:0000256" key="1">
    <source>
        <dbReference type="SAM" id="MobiDB-lite"/>
    </source>
</evidence>
<dbReference type="OrthoDB" id="6342757at2759"/>
<dbReference type="SUPFAM" id="SSF56672">
    <property type="entry name" value="DNA/RNA polymerases"/>
    <property type="match status" value="1"/>
</dbReference>
<dbReference type="EMBL" id="VSRR010034841">
    <property type="protein sequence ID" value="MPC72498.1"/>
    <property type="molecule type" value="Genomic_DNA"/>
</dbReference>
<dbReference type="GO" id="GO:0071897">
    <property type="term" value="P:DNA biosynthetic process"/>
    <property type="evidence" value="ECO:0007669"/>
    <property type="project" value="UniProtKB-ARBA"/>
</dbReference>
<dbReference type="InterPro" id="IPR043128">
    <property type="entry name" value="Rev_trsase/Diguanyl_cyclase"/>
</dbReference>
<feature type="compositionally biased region" description="Basic and acidic residues" evidence="1">
    <location>
        <begin position="1"/>
        <end position="17"/>
    </location>
</feature>
<dbReference type="PANTHER" id="PTHR37984">
    <property type="entry name" value="PROTEIN CBG26694"/>
    <property type="match status" value="1"/>
</dbReference>
<protein>
    <recommendedName>
        <fullName evidence="4">Peptidase A2 domain-containing protein</fullName>
    </recommendedName>
</protein>
<evidence type="ECO:0008006" key="4">
    <source>
        <dbReference type="Google" id="ProtNLM"/>
    </source>
</evidence>
<accession>A0A5B7HUV0</accession>
<reference evidence="2 3" key="1">
    <citation type="submission" date="2019-05" db="EMBL/GenBank/DDBJ databases">
        <title>Another draft genome of Portunus trituberculatus and its Hox gene families provides insights of decapod evolution.</title>
        <authorList>
            <person name="Jeong J.-H."/>
            <person name="Song I."/>
            <person name="Kim S."/>
            <person name="Choi T."/>
            <person name="Kim D."/>
            <person name="Ryu S."/>
            <person name="Kim W."/>
        </authorList>
    </citation>
    <scope>NUCLEOTIDE SEQUENCE [LARGE SCALE GENOMIC DNA]</scope>
    <source>
        <tissue evidence="2">Muscle</tissue>
    </source>
</reference>
<name>A0A5B7HUV0_PORTR</name>
<gene>
    <name evidence="2" type="ORF">E2C01_066807</name>
</gene>
<dbReference type="Gene3D" id="3.30.70.270">
    <property type="match status" value="1"/>
</dbReference>
<evidence type="ECO:0000313" key="3">
    <source>
        <dbReference type="Proteomes" id="UP000324222"/>
    </source>
</evidence>
<dbReference type="AlphaFoldDB" id="A0A5B7HUV0"/>
<feature type="region of interest" description="Disordered" evidence="1">
    <location>
        <begin position="1"/>
        <end position="24"/>
    </location>
</feature>
<evidence type="ECO:0000313" key="2">
    <source>
        <dbReference type="EMBL" id="MPC72498.1"/>
    </source>
</evidence>
<organism evidence="2 3">
    <name type="scientific">Portunus trituberculatus</name>
    <name type="common">Swimming crab</name>
    <name type="synonym">Neptunus trituberculatus</name>
    <dbReference type="NCBI Taxonomy" id="210409"/>
    <lineage>
        <taxon>Eukaryota</taxon>
        <taxon>Metazoa</taxon>
        <taxon>Ecdysozoa</taxon>
        <taxon>Arthropoda</taxon>
        <taxon>Crustacea</taxon>
        <taxon>Multicrustacea</taxon>
        <taxon>Malacostraca</taxon>
        <taxon>Eumalacostraca</taxon>
        <taxon>Eucarida</taxon>
        <taxon>Decapoda</taxon>
        <taxon>Pleocyemata</taxon>
        <taxon>Brachyura</taxon>
        <taxon>Eubrachyura</taxon>
        <taxon>Portunoidea</taxon>
        <taxon>Portunidae</taxon>
        <taxon>Portuninae</taxon>
        <taxon>Portunus</taxon>
    </lineage>
</organism>
<comment type="caution">
    <text evidence="2">The sequence shown here is derived from an EMBL/GenBank/DDBJ whole genome shotgun (WGS) entry which is preliminary data.</text>
</comment>
<dbReference type="Proteomes" id="UP000324222">
    <property type="component" value="Unassembled WGS sequence"/>
</dbReference>
<dbReference type="InterPro" id="IPR050951">
    <property type="entry name" value="Retrovirus_Pol_polyprotein"/>
</dbReference>
<sequence length="284" mass="30969">MHLKDKNTSVRRIKDNARTPSETSPFVGVEISHVKGTGALTLLPDTGADTTILGADHLNSIGLSLADLCSSTQRPTYSTDGSPMQPVIGSVQVTYTAVIRGDIKTVDETKEALEITASKNVSVPHASLPHLPFNSNTTPEQARSYFLEEYADVLIKKVDLQTMPLQPMVGPPMRIHLQDDAQPFALHTPQQILLAYQDDVKQELHSMEAQGIIAPAGDAPSQWCHPLVPVPKPKGGVRITRDLSKLNSQVSWPAHPSPMPFSAIRSIKPGTKYFTTVDALHGYW</sequence>